<keyword evidence="4 6" id="KW-1133">Transmembrane helix</keyword>
<evidence type="ECO:0000313" key="8">
    <source>
        <dbReference type="Proteomes" id="UP000501168"/>
    </source>
</evidence>
<dbReference type="Pfam" id="PF01925">
    <property type="entry name" value="TauE"/>
    <property type="match status" value="1"/>
</dbReference>
<dbReference type="PANTHER" id="PTHR43483">
    <property type="entry name" value="MEMBRANE TRANSPORTER PROTEIN HI_0806-RELATED"/>
    <property type="match status" value="1"/>
</dbReference>
<dbReference type="RefSeq" id="WP_166915537.1">
    <property type="nucleotide sequence ID" value="NZ_CP050253.1"/>
</dbReference>
<sequence>MTALIVILVCIIIINGIFAFRFILDAYRHKSELAQEPGNPVTMGFSSLIIFFLSTFGISDFAISTVLYRKLKWVDDKKLPGTLNTQCVLPVAVMALAYISAINVDMLTLILCIVAQVLGAYIGPRFVVRLPVQTIRVFIGVGLVIATLIILAGKLNIIPSGGEAIGLTGGKLVFAVVCMFIFGALNNIGIGSYALTMVTVYGLGLNPAAAFPIMMGACTFSVPVGSMQFIKFGEYARKITLLTSTVGVIGVLCAVFIVKSLNVSMLQWVVALVLAYSGISMLYDSYKSKQASQS</sequence>
<evidence type="ECO:0000256" key="5">
    <source>
        <dbReference type="ARBA" id="ARBA00023136"/>
    </source>
</evidence>
<feature type="transmembrane region" description="Helical" evidence="6">
    <location>
        <begin position="208"/>
        <end position="227"/>
    </location>
</feature>
<gene>
    <name evidence="7" type="ORF">IPMB12_05020</name>
</gene>
<comment type="subcellular location">
    <subcellularLocation>
        <location evidence="6">Cell membrane</location>
        <topology evidence="6">Multi-pass membrane protein</topology>
    </subcellularLocation>
    <subcellularLocation>
        <location evidence="1">Membrane</location>
        <topology evidence="1">Multi-pass membrane protein</topology>
    </subcellularLocation>
</comment>
<reference evidence="7 8" key="1">
    <citation type="submission" date="2020-03" db="EMBL/GenBank/DDBJ databases">
        <title>Complete genome sequence of Orbus sp. IPMB12 (BCRC 80908).</title>
        <authorList>
            <person name="Lo W.-S."/>
            <person name="Chang T.-H."/>
            <person name="Kuo C.-H."/>
        </authorList>
    </citation>
    <scope>NUCLEOTIDE SEQUENCE [LARGE SCALE GENOMIC DNA]</scope>
    <source>
        <strain evidence="7 8">IPMB12</strain>
    </source>
</reference>
<accession>A0A6G9IB90</accession>
<feature type="transmembrane region" description="Helical" evidence="6">
    <location>
        <begin position="172"/>
        <end position="196"/>
    </location>
</feature>
<feature type="transmembrane region" description="Helical" evidence="6">
    <location>
        <begin position="239"/>
        <end position="259"/>
    </location>
</feature>
<dbReference type="AlphaFoldDB" id="A0A6G9IB90"/>
<keyword evidence="5 6" id="KW-0472">Membrane</keyword>
<proteinExistence type="inferred from homology"/>
<protein>
    <recommendedName>
        <fullName evidence="6">Probable membrane transporter protein</fullName>
    </recommendedName>
</protein>
<feature type="transmembrane region" description="Helical" evidence="6">
    <location>
        <begin position="265"/>
        <end position="283"/>
    </location>
</feature>
<evidence type="ECO:0000313" key="7">
    <source>
        <dbReference type="EMBL" id="QIQ21092.1"/>
    </source>
</evidence>
<evidence type="ECO:0000256" key="6">
    <source>
        <dbReference type="RuleBase" id="RU363041"/>
    </source>
</evidence>
<dbReference type="PANTHER" id="PTHR43483:SF3">
    <property type="entry name" value="MEMBRANE TRANSPORTER PROTEIN HI_0806-RELATED"/>
    <property type="match status" value="1"/>
</dbReference>
<feature type="transmembrane region" description="Helical" evidence="6">
    <location>
        <begin position="43"/>
        <end position="68"/>
    </location>
</feature>
<evidence type="ECO:0000256" key="3">
    <source>
        <dbReference type="ARBA" id="ARBA00022692"/>
    </source>
</evidence>
<dbReference type="GO" id="GO:0005886">
    <property type="term" value="C:plasma membrane"/>
    <property type="evidence" value="ECO:0007669"/>
    <property type="project" value="UniProtKB-SubCell"/>
</dbReference>
<name>A0A6G9IB90_9GAMM</name>
<dbReference type="InterPro" id="IPR002781">
    <property type="entry name" value="TM_pro_TauE-like"/>
</dbReference>
<comment type="similarity">
    <text evidence="2 6">Belongs to the 4-toluene sulfonate uptake permease (TSUP) (TC 2.A.102) family.</text>
</comment>
<dbReference type="EMBL" id="CP050253">
    <property type="protein sequence ID" value="QIQ21092.1"/>
    <property type="molecule type" value="Genomic_DNA"/>
</dbReference>
<keyword evidence="3 6" id="KW-0812">Transmembrane</keyword>
<dbReference type="InParanoid" id="A0A6G9IB90"/>
<feature type="transmembrane region" description="Helical" evidence="6">
    <location>
        <begin position="134"/>
        <end position="152"/>
    </location>
</feature>
<organism evidence="7 8">
    <name type="scientific">Zophobihabitans entericus</name>
    <dbReference type="NCBI Taxonomy" id="1635327"/>
    <lineage>
        <taxon>Bacteria</taxon>
        <taxon>Pseudomonadati</taxon>
        <taxon>Pseudomonadota</taxon>
        <taxon>Gammaproteobacteria</taxon>
        <taxon>Orbales</taxon>
        <taxon>Orbaceae</taxon>
        <taxon>Zophobihabitans</taxon>
    </lineage>
</organism>
<keyword evidence="6" id="KW-1003">Cell membrane</keyword>
<dbReference type="KEGG" id="orb:IPMB12_05020"/>
<evidence type="ECO:0000256" key="4">
    <source>
        <dbReference type="ARBA" id="ARBA00022989"/>
    </source>
</evidence>
<evidence type="ECO:0000256" key="2">
    <source>
        <dbReference type="ARBA" id="ARBA00009142"/>
    </source>
</evidence>
<evidence type="ECO:0000256" key="1">
    <source>
        <dbReference type="ARBA" id="ARBA00004141"/>
    </source>
</evidence>
<dbReference type="Proteomes" id="UP000501168">
    <property type="component" value="Chromosome"/>
</dbReference>
<feature type="transmembrane region" description="Helical" evidence="6">
    <location>
        <begin position="89"/>
        <end position="122"/>
    </location>
</feature>
<keyword evidence="8" id="KW-1185">Reference proteome</keyword>